<organism evidence="1 2">
    <name type="scientific">Heterodera schachtii</name>
    <name type="common">Sugarbeet cyst nematode worm</name>
    <name type="synonym">Tylenchus schachtii</name>
    <dbReference type="NCBI Taxonomy" id="97005"/>
    <lineage>
        <taxon>Eukaryota</taxon>
        <taxon>Metazoa</taxon>
        <taxon>Ecdysozoa</taxon>
        <taxon>Nematoda</taxon>
        <taxon>Chromadorea</taxon>
        <taxon>Rhabditida</taxon>
        <taxon>Tylenchina</taxon>
        <taxon>Tylenchomorpha</taxon>
        <taxon>Tylenchoidea</taxon>
        <taxon>Heteroderidae</taxon>
        <taxon>Heteroderinae</taxon>
        <taxon>Heterodera</taxon>
    </lineage>
</organism>
<name>A0ABD2HSD2_HETSC</name>
<sequence length="97" mass="10479">MRRLRCSTNAPASGPMCVLNCSHIAKAVALVCHGGTSGRKITCIRLDYCTMNTFVCHFENVTFEGLFRDIQLFMEGQVARSGTQPLGPAKADANEAA</sequence>
<dbReference type="Proteomes" id="UP001620645">
    <property type="component" value="Unassembled WGS sequence"/>
</dbReference>
<evidence type="ECO:0000313" key="1">
    <source>
        <dbReference type="EMBL" id="KAL3069651.1"/>
    </source>
</evidence>
<dbReference type="EMBL" id="JBICCN010000427">
    <property type="protein sequence ID" value="KAL3069651.1"/>
    <property type="molecule type" value="Genomic_DNA"/>
</dbReference>
<keyword evidence="2" id="KW-1185">Reference proteome</keyword>
<evidence type="ECO:0000313" key="2">
    <source>
        <dbReference type="Proteomes" id="UP001620645"/>
    </source>
</evidence>
<comment type="caution">
    <text evidence="1">The sequence shown here is derived from an EMBL/GenBank/DDBJ whole genome shotgun (WGS) entry which is preliminary data.</text>
</comment>
<gene>
    <name evidence="1" type="ORF">niasHS_015885</name>
</gene>
<accession>A0ABD2HSD2</accession>
<dbReference type="AlphaFoldDB" id="A0ABD2HSD2"/>
<protein>
    <submittedName>
        <fullName evidence="1">Uncharacterized protein</fullName>
    </submittedName>
</protein>
<proteinExistence type="predicted"/>
<reference evidence="1 2" key="1">
    <citation type="submission" date="2024-10" db="EMBL/GenBank/DDBJ databases">
        <authorList>
            <person name="Kim D."/>
        </authorList>
    </citation>
    <scope>NUCLEOTIDE SEQUENCE [LARGE SCALE GENOMIC DNA]</scope>
    <source>
        <strain evidence="1">Taebaek</strain>
    </source>
</reference>